<comment type="caution">
    <text evidence="1">The sequence shown here is derived from an EMBL/GenBank/DDBJ whole genome shotgun (WGS) entry which is preliminary data.</text>
</comment>
<dbReference type="Proteomes" id="UP000245466">
    <property type="component" value="Unassembled WGS sequence"/>
</dbReference>
<name>A0A2U1AVJ2_9BACT</name>
<organism evidence="1 2">
    <name type="scientific">Pontibacter virosus</name>
    <dbReference type="NCBI Taxonomy" id="1765052"/>
    <lineage>
        <taxon>Bacteria</taxon>
        <taxon>Pseudomonadati</taxon>
        <taxon>Bacteroidota</taxon>
        <taxon>Cytophagia</taxon>
        <taxon>Cytophagales</taxon>
        <taxon>Hymenobacteraceae</taxon>
        <taxon>Pontibacter</taxon>
    </lineage>
</organism>
<evidence type="ECO:0000313" key="1">
    <source>
        <dbReference type="EMBL" id="PVY40257.1"/>
    </source>
</evidence>
<protein>
    <submittedName>
        <fullName evidence="1">Uncharacterized protein</fullName>
    </submittedName>
</protein>
<evidence type="ECO:0000313" key="2">
    <source>
        <dbReference type="Proteomes" id="UP000245466"/>
    </source>
</evidence>
<gene>
    <name evidence="1" type="ORF">C8E01_108151</name>
</gene>
<sequence>MKLDDRAKETFIVIDKQAIHPNSMELRMTGSLNGQGILKFGWSDSSYYRSDTINGDFNIYFERLDWYSDTCFFKFEPLSATNGDLKIECEIFSSRK</sequence>
<accession>A0A2U1AVJ2</accession>
<keyword evidence="2" id="KW-1185">Reference proteome</keyword>
<dbReference type="AlphaFoldDB" id="A0A2U1AVJ2"/>
<dbReference type="EMBL" id="QEKI01000008">
    <property type="protein sequence ID" value="PVY40257.1"/>
    <property type="molecule type" value="Genomic_DNA"/>
</dbReference>
<proteinExistence type="predicted"/>
<reference evidence="1 2" key="1">
    <citation type="submission" date="2018-04" db="EMBL/GenBank/DDBJ databases">
        <title>Genomic Encyclopedia of Type Strains, Phase IV (KMG-IV): sequencing the most valuable type-strain genomes for metagenomic binning, comparative biology and taxonomic classification.</title>
        <authorList>
            <person name="Goeker M."/>
        </authorList>
    </citation>
    <scope>NUCLEOTIDE SEQUENCE [LARGE SCALE GENOMIC DNA]</scope>
    <source>
        <strain evidence="1 2">DSM 100231</strain>
    </source>
</reference>